<dbReference type="InterPro" id="IPR014729">
    <property type="entry name" value="Rossmann-like_a/b/a_fold"/>
</dbReference>
<evidence type="ECO:0000313" key="10">
    <source>
        <dbReference type="EMBL" id="QFT26989.1"/>
    </source>
</evidence>
<evidence type="ECO:0000256" key="4">
    <source>
        <dbReference type="ARBA" id="ARBA00022694"/>
    </source>
</evidence>
<dbReference type="OrthoDB" id="9807403at2"/>
<evidence type="ECO:0000313" key="11">
    <source>
        <dbReference type="Proteomes" id="UP000326936"/>
    </source>
</evidence>
<evidence type="ECO:0000259" key="9">
    <source>
        <dbReference type="SMART" id="SM00977"/>
    </source>
</evidence>
<comment type="subcellular location">
    <subcellularLocation>
        <location evidence="1 8">Cytoplasm</location>
    </subcellularLocation>
</comment>
<dbReference type="InterPro" id="IPR012094">
    <property type="entry name" value="tRNA_Ile_lys_synt"/>
</dbReference>
<comment type="domain">
    <text evidence="8">The N-terminal region contains the highly conserved SGGXDS motif, predicted to be a P-loop motif involved in ATP binding.</text>
</comment>
<dbReference type="EC" id="6.3.4.19" evidence="8"/>
<keyword evidence="3 8" id="KW-0436">Ligase</keyword>
<reference evidence="10 11" key="1">
    <citation type="submission" date="2019-10" db="EMBL/GenBank/DDBJ databases">
        <title>Complete genome sequence of Vibrio sp. strain THAF100, isolated from non-filtered water from the water column of tank 6 of a marine aquarium containing stony-coral fragments. Water maintained at 26 degree C.</title>
        <authorList>
            <person name="Ruckert C."/>
            <person name="Franco A."/>
            <person name="Kalinowski J."/>
            <person name="Glaeser S."/>
        </authorList>
    </citation>
    <scope>NUCLEOTIDE SEQUENCE [LARGE SCALE GENOMIC DNA]</scope>
    <source>
        <strain evidence="10 11">THAF100</strain>
    </source>
</reference>
<dbReference type="HAMAP" id="MF_01161">
    <property type="entry name" value="tRNA_Ile_lys_synt"/>
    <property type="match status" value="1"/>
</dbReference>
<dbReference type="NCBIfam" id="TIGR02433">
    <property type="entry name" value="lysidine_TilS_C"/>
    <property type="match status" value="1"/>
</dbReference>
<dbReference type="PANTHER" id="PTHR43033:SF1">
    <property type="entry name" value="TRNA(ILE)-LYSIDINE SYNTHASE-RELATED"/>
    <property type="match status" value="1"/>
</dbReference>
<dbReference type="EMBL" id="CP045350">
    <property type="protein sequence ID" value="QFT26989.1"/>
    <property type="molecule type" value="Genomic_DNA"/>
</dbReference>
<evidence type="ECO:0000256" key="5">
    <source>
        <dbReference type="ARBA" id="ARBA00022741"/>
    </source>
</evidence>
<evidence type="ECO:0000256" key="8">
    <source>
        <dbReference type="HAMAP-Rule" id="MF_01161"/>
    </source>
</evidence>
<dbReference type="Pfam" id="PF11734">
    <property type="entry name" value="TilS_C"/>
    <property type="match status" value="1"/>
</dbReference>
<keyword evidence="11" id="KW-1185">Reference proteome</keyword>
<dbReference type="KEGG" id="vaq:FIV01_11155"/>
<dbReference type="GO" id="GO:0005524">
    <property type="term" value="F:ATP binding"/>
    <property type="evidence" value="ECO:0007669"/>
    <property type="project" value="UniProtKB-UniRule"/>
</dbReference>
<comment type="function">
    <text evidence="8">Ligates lysine onto the cytidine present at position 34 of the AUA codon-specific tRNA(Ile) that contains the anticodon CAU, in an ATP-dependent manner. Cytidine is converted to lysidine, thus changing the amino acid specificity of the tRNA from methionine to isoleucine.</text>
</comment>
<dbReference type="NCBIfam" id="TIGR02432">
    <property type="entry name" value="lysidine_TilS_N"/>
    <property type="match status" value="1"/>
</dbReference>
<dbReference type="InterPro" id="IPR011063">
    <property type="entry name" value="TilS/TtcA_N"/>
</dbReference>
<comment type="catalytic activity">
    <reaction evidence="7 8">
        <text>cytidine(34) in tRNA(Ile2) + L-lysine + ATP = lysidine(34) in tRNA(Ile2) + AMP + diphosphate + H(+)</text>
        <dbReference type="Rhea" id="RHEA:43744"/>
        <dbReference type="Rhea" id="RHEA-COMP:10625"/>
        <dbReference type="Rhea" id="RHEA-COMP:10670"/>
        <dbReference type="ChEBI" id="CHEBI:15378"/>
        <dbReference type="ChEBI" id="CHEBI:30616"/>
        <dbReference type="ChEBI" id="CHEBI:32551"/>
        <dbReference type="ChEBI" id="CHEBI:33019"/>
        <dbReference type="ChEBI" id="CHEBI:82748"/>
        <dbReference type="ChEBI" id="CHEBI:83665"/>
        <dbReference type="ChEBI" id="CHEBI:456215"/>
        <dbReference type="EC" id="6.3.4.19"/>
    </reaction>
</comment>
<dbReference type="InterPro" id="IPR012796">
    <property type="entry name" value="Lysidine-tRNA-synth_C"/>
</dbReference>
<dbReference type="Gene3D" id="1.20.59.20">
    <property type="match status" value="1"/>
</dbReference>
<protein>
    <recommendedName>
        <fullName evidence="8">tRNA(Ile)-lysidine synthase</fullName>
        <ecNumber evidence="8">6.3.4.19</ecNumber>
    </recommendedName>
    <alternativeName>
        <fullName evidence="8">tRNA(Ile)-2-lysyl-cytidine synthase</fullName>
    </alternativeName>
    <alternativeName>
        <fullName evidence="8">tRNA(Ile)-lysidine synthetase</fullName>
    </alternativeName>
</protein>
<dbReference type="CDD" id="cd01992">
    <property type="entry name" value="TilS_N"/>
    <property type="match status" value="1"/>
</dbReference>
<accession>A0A5P9CL12</accession>
<sequence length="439" mass="50452">MDLYQHFSSVIDQYRSLEGRLVVALSGGVDSRVLLALAARYQKERKKPCIAIHVHHGLSSNADHWAQQCRLWCIEEGVLFHLEKVRLEKQGKSIEESAREARYQALKSHLVCGDMLLTGQHRDDQLETFLLALKRGSGPKGLSSMAQCTPYAGAKLVRPILQASREEVESYAQIHKLTWVEDESNQDTRFDRNFLRHQVIPCLTERWPHLTKSVQRSAELCAEQESLLDELLSDHLEKSVHQDDSIDIAQLAEMSSLVRARLLRMWLNKQQAKMPSRDLLDRIWFEVAMSRQDANPILPLAEGQIRRFNHRLYLVAQWQDLSHWQHEIQFDCELTLPESLGRITLLNTQSGTLSKAALSNSPLRIIFEPQGLSAKPCGRRHSRKLKKLFQEYHVPSWLRRRLPILMCGDKVVAVAGIFIDADFVGQDCELVWDKFVPDM</sequence>
<dbReference type="Gene3D" id="3.40.50.620">
    <property type="entry name" value="HUPs"/>
    <property type="match status" value="1"/>
</dbReference>
<dbReference type="PANTHER" id="PTHR43033">
    <property type="entry name" value="TRNA(ILE)-LYSIDINE SYNTHASE-RELATED"/>
    <property type="match status" value="1"/>
</dbReference>
<dbReference type="GO" id="GO:0006400">
    <property type="term" value="P:tRNA modification"/>
    <property type="evidence" value="ECO:0007669"/>
    <property type="project" value="UniProtKB-UniRule"/>
</dbReference>
<proteinExistence type="inferred from homology"/>
<evidence type="ECO:0000256" key="1">
    <source>
        <dbReference type="ARBA" id="ARBA00004496"/>
    </source>
</evidence>
<dbReference type="AlphaFoldDB" id="A0A5P9CL12"/>
<gene>
    <name evidence="8 10" type="primary">tilS</name>
    <name evidence="10" type="ORF">FIV01_11155</name>
</gene>
<dbReference type="GO" id="GO:0032267">
    <property type="term" value="F:tRNA(Ile)-lysidine synthase activity"/>
    <property type="evidence" value="ECO:0007669"/>
    <property type="project" value="UniProtKB-EC"/>
</dbReference>
<dbReference type="Pfam" id="PF01171">
    <property type="entry name" value="ATP_bind_3"/>
    <property type="match status" value="1"/>
</dbReference>
<organism evidence="10 11">
    <name type="scientific">Vibrio aquimaris</name>
    <dbReference type="NCBI Taxonomy" id="2587862"/>
    <lineage>
        <taxon>Bacteria</taxon>
        <taxon>Pseudomonadati</taxon>
        <taxon>Pseudomonadota</taxon>
        <taxon>Gammaproteobacteria</taxon>
        <taxon>Vibrionales</taxon>
        <taxon>Vibrionaceae</taxon>
        <taxon>Vibrio</taxon>
    </lineage>
</organism>
<evidence type="ECO:0000256" key="3">
    <source>
        <dbReference type="ARBA" id="ARBA00022598"/>
    </source>
</evidence>
<feature type="binding site" evidence="8">
    <location>
        <begin position="26"/>
        <end position="31"/>
    </location>
    <ligand>
        <name>ATP</name>
        <dbReference type="ChEBI" id="CHEBI:30616"/>
    </ligand>
</feature>
<evidence type="ECO:0000256" key="6">
    <source>
        <dbReference type="ARBA" id="ARBA00022840"/>
    </source>
</evidence>
<dbReference type="Pfam" id="PF09179">
    <property type="entry name" value="TilS"/>
    <property type="match status" value="1"/>
</dbReference>
<evidence type="ECO:0000256" key="7">
    <source>
        <dbReference type="ARBA" id="ARBA00048539"/>
    </source>
</evidence>
<dbReference type="SMART" id="SM00977">
    <property type="entry name" value="TilS_C"/>
    <property type="match status" value="1"/>
</dbReference>
<dbReference type="InterPro" id="IPR012795">
    <property type="entry name" value="tRNA_Ile_lys_synt_N"/>
</dbReference>
<dbReference type="SUPFAM" id="SSF56037">
    <property type="entry name" value="PheT/TilS domain"/>
    <property type="match status" value="1"/>
</dbReference>
<dbReference type="SUPFAM" id="SSF82829">
    <property type="entry name" value="MesJ substrate recognition domain-like"/>
    <property type="match status" value="1"/>
</dbReference>
<comment type="similarity">
    <text evidence="8">Belongs to the tRNA(Ile)-lysidine synthase family.</text>
</comment>
<keyword evidence="4 8" id="KW-0819">tRNA processing</keyword>
<keyword evidence="5 8" id="KW-0547">Nucleotide-binding</keyword>
<dbReference type="SUPFAM" id="SSF52402">
    <property type="entry name" value="Adenine nucleotide alpha hydrolases-like"/>
    <property type="match status" value="1"/>
</dbReference>
<keyword evidence="6 8" id="KW-0067">ATP-binding</keyword>
<keyword evidence="2 8" id="KW-0963">Cytoplasm</keyword>
<feature type="domain" description="Lysidine-tRNA(Ile) synthetase C-terminal" evidence="9">
    <location>
        <begin position="363"/>
        <end position="432"/>
    </location>
</feature>
<evidence type="ECO:0000256" key="2">
    <source>
        <dbReference type="ARBA" id="ARBA00022490"/>
    </source>
</evidence>
<dbReference type="InterPro" id="IPR015262">
    <property type="entry name" value="tRNA_Ile_lys_synt_subst-bd"/>
</dbReference>
<name>A0A5P9CL12_9VIBR</name>
<dbReference type="Proteomes" id="UP000326936">
    <property type="component" value="Chromosome"/>
</dbReference>
<dbReference type="GO" id="GO:0005737">
    <property type="term" value="C:cytoplasm"/>
    <property type="evidence" value="ECO:0007669"/>
    <property type="project" value="UniProtKB-SubCell"/>
</dbReference>
<dbReference type="RefSeq" id="WP_152431047.1">
    <property type="nucleotide sequence ID" value="NZ_CBCSDK010000001.1"/>
</dbReference>